<reference evidence="1 2" key="1">
    <citation type="submission" date="2021-03" db="EMBL/GenBank/DDBJ databases">
        <title>The first data on the complete genome of the tetrodotoxin-producing bacterium.</title>
        <authorList>
            <person name="Melnikova D.I."/>
            <person name="Nijland R."/>
            <person name="Magarlamov T.Y."/>
        </authorList>
    </citation>
    <scope>NUCLEOTIDE SEQUENCE [LARGE SCALE GENOMIC DNA]</scope>
    <source>
        <strain evidence="1 2">1839</strain>
    </source>
</reference>
<organism evidence="1 2">
    <name type="scientific">Cytobacillus gottheilii</name>
    <dbReference type="NCBI Taxonomy" id="859144"/>
    <lineage>
        <taxon>Bacteria</taxon>
        <taxon>Bacillati</taxon>
        <taxon>Bacillota</taxon>
        <taxon>Bacilli</taxon>
        <taxon>Bacillales</taxon>
        <taxon>Bacillaceae</taxon>
        <taxon>Cytobacillus</taxon>
    </lineage>
</organism>
<gene>
    <name evidence="1" type="ORF">J1899_11270</name>
</gene>
<evidence type="ECO:0000313" key="2">
    <source>
        <dbReference type="Proteomes" id="UP000679247"/>
    </source>
</evidence>
<name>A0ABX8F561_9BACI</name>
<dbReference type="Proteomes" id="UP000679247">
    <property type="component" value="Chromosome"/>
</dbReference>
<keyword evidence="2" id="KW-1185">Reference proteome</keyword>
<accession>A0ABX8F561</accession>
<evidence type="ECO:0000313" key="1">
    <source>
        <dbReference type="EMBL" id="QVY59653.1"/>
    </source>
</evidence>
<protein>
    <recommendedName>
        <fullName evidence="3">DUF2642 domain-containing protein</fullName>
    </recommendedName>
</protein>
<dbReference type="RefSeq" id="WP_214473719.1">
    <property type="nucleotide sequence ID" value="NZ_CP071709.1"/>
</dbReference>
<sequence>MNSTFRSQFIPQLSRYLGRGIEVITDNSYYDGVLVEVGRDFIELAETVPGYETQTRRSIVPIDAINYVRVPTLTA</sequence>
<dbReference type="EMBL" id="CP071709">
    <property type="protein sequence ID" value="QVY59653.1"/>
    <property type="molecule type" value="Genomic_DNA"/>
</dbReference>
<evidence type="ECO:0008006" key="3">
    <source>
        <dbReference type="Google" id="ProtNLM"/>
    </source>
</evidence>
<proteinExistence type="predicted"/>